<dbReference type="RefSeq" id="WP_125468902.1">
    <property type="nucleotide sequence ID" value="NZ_FXAM01000001.1"/>
</dbReference>
<sequence>MKKLSLTLIALSLLPSISMANLITNGTFDNNTSGWSGTYTAQPGGSGEYDFPNINTGKYYWGGNVASNSIFQIYNLTASDTSTLSSVGLNFNMSADLFGYRSQTDHSIFTVSFYSGIGASGSLLGSTALDSATHQPSLWSSTPIAGNSPNFQTATGILPSLTASIRFNLQSIRFSGSSNDGYADNLNFSLTPSVPEPATTWLFGSGLLLCFLQMRKKQNYTLSPRRPG</sequence>
<protein>
    <submittedName>
        <fullName evidence="3">PEP-CTERM protein-sorting domain-containing protein</fullName>
    </submittedName>
</protein>
<accession>A0A1Y6D370</accession>
<feature type="chain" id="PRO_5012689723" evidence="1">
    <location>
        <begin position="21"/>
        <end position="228"/>
    </location>
</feature>
<feature type="domain" description="Ice-binding protein C-terminal" evidence="2">
    <location>
        <begin position="193"/>
        <end position="215"/>
    </location>
</feature>
<evidence type="ECO:0000313" key="3">
    <source>
        <dbReference type="EMBL" id="SMF94992.1"/>
    </source>
</evidence>
<dbReference type="AlphaFoldDB" id="A0A1Y6D370"/>
<keyword evidence="4" id="KW-1185">Reference proteome</keyword>
<dbReference type="NCBIfam" id="TIGR02595">
    <property type="entry name" value="PEP_CTERM"/>
    <property type="match status" value="1"/>
</dbReference>
<keyword evidence="1" id="KW-0732">Signal</keyword>
<dbReference type="STRING" id="1760988.SAMN02949497_2331"/>
<dbReference type="EMBL" id="FXAM01000001">
    <property type="protein sequence ID" value="SMF94992.1"/>
    <property type="molecule type" value="Genomic_DNA"/>
</dbReference>
<reference evidence="3 4" key="1">
    <citation type="submission" date="2016-12" db="EMBL/GenBank/DDBJ databases">
        <authorList>
            <person name="Song W.-J."/>
            <person name="Kurnit D.M."/>
        </authorList>
    </citation>
    <scope>NUCLEOTIDE SEQUENCE [LARGE SCALE GENOMIC DNA]</scope>
    <source>
        <strain evidence="3 4">175</strain>
    </source>
</reference>
<evidence type="ECO:0000256" key="1">
    <source>
        <dbReference type="SAM" id="SignalP"/>
    </source>
</evidence>
<evidence type="ECO:0000313" key="4">
    <source>
        <dbReference type="Proteomes" id="UP000192923"/>
    </source>
</evidence>
<feature type="signal peptide" evidence="1">
    <location>
        <begin position="1"/>
        <end position="20"/>
    </location>
</feature>
<dbReference type="Proteomes" id="UP000192923">
    <property type="component" value="Unassembled WGS sequence"/>
</dbReference>
<name>A0A1Y6D370_9GAMM</name>
<evidence type="ECO:0000259" key="2">
    <source>
        <dbReference type="Pfam" id="PF07589"/>
    </source>
</evidence>
<dbReference type="OrthoDB" id="5573659at2"/>
<proteinExistence type="predicted"/>
<gene>
    <name evidence="3" type="ORF">SAMN02949497_2331</name>
</gene>
<dbReference type="InterPro" id="IPR013424">
    <property type="entry name" value="Ice-binding_C"/>
</dbReference>
<dbReference type="Pfam" id="PF07589">
    <property type="entry name" value="PEP-CTERM"/>
    <property type="match status" value="1"/>
</dbReference>
<organism evidence="3 4">
    <name type="scientific">Methylomagnum ishizawai</name>
    <dbReference type="NCBI Taxonomy" id="1760988"/>
    <lineage>
        <taxon>Bacteria</taxon>
        <taxon>Pseudomonadati</taxon>
        <taxon>Pseudomonadota</taxon>
        <taxon>Gammaproteobacteria</taxon>
        <taxon>Methylococcales</taxon>
        <taxon>Methylococcaceae</taxon>
        <taxon>Methylomagnum</taxon>
    </lineage>
</organism>